<dbReference type="PANTHER" id="PTHR22893:SF91">
    <property type="entry name" value="NADPH DEHYDROGENASE 2-RELATED"/>
    <property type="match status" value="1"/>
</dbReference>
<name>A0A9P6JKE2_9AGAR</name>
<dbReference type="OrthoDB" id="276546at2759"/>
<protein>
    <submittedName>
        <fullName evidence="2">Flavoprotein NADH-dependent oxidoreductase</fullName>
    </submittedName>
</protein>
<dbReference type="InterPro" id="IPR013785">
    <property type="entry name" value="Aldolase_TIM"/>
</dbReference>
<evidence type="ECO:0000313" key="3">
    <source>
        <dbReference type="Proteomes" id="UP000807306"/>
    </source>
</evidence>
<dbReference type="PANTHER" id="PTHR22893">
    <property type="entry name" value="NADH OXIDOREDUCTASE-RELATED"/>
    <property type="match status" value="1"/>
</dbReference>
<dbReference type="CDD" id="cd02933">
    <property type="entry name" value="OYE_like_FMN"/>
    <property type="match status" value="1"/>
</dbReference>
<dbReference type="GO" id="GO:0016491">
    <property type="term" value="F:oxidoreductase activity"/>
    <property type="evidence" value="ECO:0007669"/>
    <property type="project" value="InterPro"/>
</dbReference>
<dbReference type="InterPro" id="IPR045247">
    <property type="entry name" value="Oye-like"/>
</dbReference>
<gene>
    <name evidence="2" type="ORF">CPB83DRAFT_862263</name>
</gene>
<dbReference type="EMBL" id="MU157910">
    <property type="protein sequence ID" value="KAF9523775.1"/>
    <property type="molecule type" value="Genomic_DNA"/>
</dbReference>
<dbReference type="InterPro" id="IPR001155">
    <property type="entry name" value="OxRdtase_FMN_N"/>
</dbReference>
<dbReference type="SUPFAM" id="SSF51395">
    <property type="entry name" value="FMN-linked oxidoreductases"/>
    <property type="match status" value="1"/>
</dbReference>
<evidence type="ECO:0000259" key="1">
    <source>
        <dbReference type="Pfam" id="PF00724"/>
    </source>
</evidence>
<proteinExistence type="predicted"/>
<dbReference type="GO" id="GO:0010181">
    <property type="term" value="F:FMN binding"/>
    <property type="evidence" value="ECO:0007669"/>
    <property type="project" value="InterPro"/>
</dbReference>
<feature type="domain" description="NADH:flavin oxidoreductase/NADH oxidase N-terminal" evidence="1">
    <location>
        <begin position="13"/>
        <end position="357"/>
    </location>
</feature>
<reference evidence="2" key="1">
    <citation type="submission" date="2020-11" db="EMBL/GenBank/DDBJ databases">
        <authorList>
            <consortium name="DOE Joint Genome Institute"/>
            <person name="Ahrendt S."/>
            <person name="Riley R."/>
            <person name="Andreopoulos W."/>
            <person name="Labutti K."/>
            <person name="Pangilinan J."/>
            <person name="Ruiz-Duenas F.J."/>
            <person name="Barrasa J.M."/>
            <person name="Sanchez-Garcia M."/>
            <person name="Camarero S."/>
            <person name="Miyauchi S."/>
            <person name="Serrano A."/>
            <person name="Linde D."/>
            <person name="Babiker R."/>
            <person name="Drula E."/>
            <person name="Ayuso-Fernandez I."/>
            <person name="Pacheco R."/>
            <person name="Padilla G."/>
            <person name="Ferreira P."/>
            <person name="Barriuso J."/>
            <person name="Kellner H."/>
            <person name="Castanera R."/>
            <person name="Alfaro M."/>
            <person name="Ramirez L."/>
            <person name="Pisabarro A.G."/>
            <person name="Kuo A."/>
            <person name="Tritt A."/>
            <person name="Lipzen A."/>
            <person name="He G."/>
            <person name="Yan M."/>
            <person name="Ng V."/>
            <person name="Cullen D."/>
            <person name="Martin F."/>
            <person name="Rosso M.-N."/>
            <person name="Henrissat B."/>
            <person name="Hibbett D."/>
            <person name="Martinez A.T."/>
            <person name="Grigoriev I.V."/>
        </authorList>
    </citation>
    <scope>NUCLEOTIDE SEQUENCE</scope>
    <source>
        <strain evidence="2">CBS 506.95</strain>
    </source>
</reference>
<sequence>MTTTEASTNFPALFTPLQVGTHTIQNRIGMSALTRNRATRSYPTELMKEYFVQRARGGNGLIVTDGILITRQGTEWQNAPGIWDEKHISGWKNITDGVHEAGSKIYAQLWHLGRVSHPDAPEQKLAGIPVYAPSAISARGGKFRFLPGQPGYTTPTELDEPTIWKLIGQYKQAAVNAKAAGFDGVELHGANGYLVAQFLDNTSNHRSDQWGGSAENRARFGLEILKVFKEVFGQDVAIRVSPTGGYNDVGMPIGDTIETFSYFLSEADKLGLAYIALVRYSSFFDIEIDGVHRSTKFDALEALRPFIKNARLFLNAEVTPEEGQQYISEGKIDGIMIGFNMVTHPDYANRVKTGKPLDNTPNYQYTQRNLSDEDWYTGYTDYPFAK</sequence>
<comment type="caution">
    <text evidence="2">The sequence shown here is derived from an EMBL/GenBank/DDBJ whole genome shotgun (WGS) entry which is preliminary data.</text>
</comment>
<dbReference type="AlphaFoldDB" id="A0A9P6JKE2"/>
<evidence type="ECO:0000313" key="2">
    <source>
        <dbReference type="EMBL" id="KAF9523775.1"/>
    </source>
</evidence>
<dbReference type="Pfam" id="PF00724">
    <property type="entry name" value="Oxidored_FMN"/>
    <property type="match status" value="1"/>
</dbReference>
<organism evidence="2 3">
    <name type="scientific">Crepidotus variabilis</name>
    <dbReference type="NCBI Taxonomy" id="179855"/>
    <lineage>
        <taxon>Eukaryota</taxon>
        <taxon>Fungi</taxon>
        <taxon>Dikarya</taxon>
        <taxon>Basidiomycota</taxon>
        <taxon>Agaricomycotina</taxon>
        <taxon>Agaricomycetes</taxon>
        <taxon>Agaricomycetidae</taxon>
        <taxon>Agaricales</taxon>
        <taxon>Agaricineae</taxon>
        <taxon>Crepidotaceae</taxon>
        <taxon>Crepidotus</taxon>
    </lineage>
</organism>
<dbReference type="Proteomes" id="UP000807306">
    <property type="component" value="Unassembled WGS sequence"/>
</dbReference>
<accession>A0A9P6JKE2</accession>
<keyword evidence="3" id="KW-1185">Reference proteome</keyword>
<dbReference type="Gene3D" id="3.20.20.70">
    <property type="entry name" value="Aldolase class I"/>
    <property type="match status" value="1"/>
</dbReference>